<dbReference type="Gene3D" id="3.40.390.10">
    <property type="entry name" value="Collagenase (Catalytic Domain)"/>
    <property type="match status" value="1"/>
</dbReference>
<dbReference type="AlphaFoldDB" id="A0A2S6FIG0"/>
<dbReference type="InterPro" id="IPR024079">
    <property type="entry name" value="MetalloPept_cat_dom_sf"/>
</dbReference>
<evidence type="ECO:0000313" key="1">
    <source>
        <dbReference type="EMBL" id="PPK37234.1"/>
    </source>
</evidence>
<comment type="caution">
    <text evidence="1">The sequence shown here is derived from an EMBL/GenBank/DDBJ whole genome shotgun (WGS) entry which is preliminary data.</text>
</comment>
<name>A0A2S6FIG0_9PSED</name>
<dbReference type="EMBL" id="NIRS01000005">
    <property type="protein sequence ID" value="PPK37234.1"/>
    <property type="molecule type" value="Genomic_DNA"/>
</dbReference>
<dbReference type="SUPFAM" id="SSF55486">
    <property type="entry name" value="Metalloproteases ('zincins'), catalytic domain"/>
    <property type="match status" value="1"/>
</dbReference>
<keyword evidence="2" id="KW-1185">Reference proteome</keyword>
<sequence>MSKRPIMLIVFIHDDLKGSNEDQLYIDQFDWLADTIARISGRTTEVTFVQPSDAPALSSLDYKTDDLDDLFESLEAGLSKYISSDKSAIHDNSIYKYLLLTRDHINKKTLGVAYSPGHLGIASVDPIGTPAHEFGHMFNAKHPDSGEIMTYWGPRKSIMYATAERDVALSFSSKNQENIRNYLNQYD</sequence>
<accession>A0A2S6FIG0</accession>
<reference evidence="2" key="1">
    <citation type="submission" date="2017-06" db="EMBL/GenBank/DDBJ databases">
        <authorList>
            <person name="Furmanczyk E.M."/>
        </authorList>
    </citation>
    <scope>NUCLEOTIDE SEQUENCE [LARGE SCALE GENOMIC DNA]</scope>
    <source>
        <strain evidence="2">AP3_16</strain>
    </source>
</reference>
<protein>
    <recommendedName>
        <fullName evidence="3">Peptidase M12B domain-containing protein</fullName>
    </recommendedName>
</protein>
<gene>
    <name evidence="1" type="ORF">CD175_20565</name>
</gene>
<proteinExistence type="predicted"/>
<organism evidence="1 2">
    <name type="scientific">Pseudomonas laurylsulfatiphila</name>
    <dbReference type="NCBI Taxonomy" id="2011015"/>
    <lineage>
        <taxon>Bacteria</taxon>
        <taxon>Pseudomonadati</taxon>
        <taxon>Pseudomonadota</taxon>
        <taxon>Gammaproteobacteria</taxon>
        <taxon>Pseudomonadales</taxon>
        <taxon>Pseudomonadaceae</taxon>
        <taxon>Pseudomonas</taxon>
    </lineage>
</organism>
<evidence type="ECO:0008006" key="3">
    <source>
        <dbReference type="Google" id="ProtNLM"/>
    </source>
</evidence>
<evidence type="ECO:0000313" key="2">
    <source>
        <dbReference type="Proteomes" id="UP000238541"/>
    </source>
</evidence>
<dbReference type="Proteomes" id="UP000238541">
    <property type="component" value="Unassembled WGS sequence"/>
</dbReference>
<dbReference type="GO" id="GO:0008237">
    <property type="term" value="F:metallopeptidase activity"/>
    <property type="evidence" value="ECO:0007669"/>
    <property type="project" value="InterPro"/>
</dbReference>